<dbReference type="Gene3D" id="3.30.50.10">
    <property type="entry name" value="Erythroid Transcription Factor GATA-1, subunit A"/>
    <property type="match status" value="1"/>
</dbReference>
<evidence type="ECO:0000259" key="9">
    <source>
        <dbReference type="PROSITE" id="PS51030"/>
    </source>
</evidence>
<dbReference type="InterPro" id="IPR001628">
    <property type="entry name" value="Znf_hrmn_rcpt"/>
</dbReference>
<keyword evidence="10" id="KW-1185">Reference proteome</keyword>
<dbReference type="PANTHER" id="PTHR46011">
    <property type="entry name" value="NUCLEAR HORMONE RECEPTOR FAMILY MEMBER NHR-86-RELATED"/>
    <property type="match status" value="1"/>
</dbReference>
<dbReference type="CDD" id="cd06916">
    <property type="entry name" value="NR_DBD_like"/>
    <property type="match status" value="1"/>
</dbReference>
<proteinExistence type="predicted"/>
<dbReference type="SUPFAM" id="SSF57716">
    <property type="entry name" value="Glucocorticoid receptor-like (DNA-binding domain)"/>
    <property type="match status" value="1"/>
</dbReference>
<keyword evidence="1" id="KW-0479">Metal-binding</keyword>
<dbReference type="WBParaSite" id="Pan_g265.t1">
    <property type="protein sequence ID" value="Pan_g265.t1"/>
    <property type="gene ID" value="Pan_g265"/>
</dbReference>
<dbReference type="PRINTS" id="PR00047">
    <property type="entry name" value="STROIDFINGER"/>
</dbReference>
<dbReference type="GO" id="GO:0043565">
    <property type="term" value="F:sequence-specific DNA binding"/>
    <property type="evidence" value="ECO:0007669"/>
    <property type="project" value="InterPro"/>
</dbReference>
<sequence>MKLECLICGGPARGTHLGVRACNSCASFFRRTVLLQKKYSCKKTVKCNIDLVRYVKCPACRFQKCLELGMNWRALQANNSNFSKVPQTPNSNSTLAHLFSPVGKVNDIFTDLKEAYKRLKYRRTIFYKANSSSVVDENMKRTYLEVEALSSGLFQHHEIELKLYLSLINENSLLAMLPGPEKRLIFHNAARSLQALEILYASWMCSEAQNSKCFAMPNGVYTDVKNLCHAQNQSNTANFDAIYKIHVLTFVNTLEVINTCITNVQPTNDDLVFLIGLIIFDPTTQNISKTTMESLQLTRNQLLEGFMTRCDSATCDGMLRLDRVLSIIASVKIYVHKLRENLIMMRRFDVIGCDQLFDQVWDVKFEM</sequence>
<evidence type="ECO:0000313" key="11">
    <source>
        <dbReference type="WBParaSite" id="Pan_g265.t1"/>
    </source>
</evidence>
<evidence type="ECO:0000256" key="8">
    <source>
        <dbReference type="ARBA" id="ARBA00023242"/>
    </source>
</evidence>
<dbReference type="InterPro" id="IPR035500">
    <property type="entry name" value="NHR-like_dom_sf"/>
</dbReference>
<dbReference type="PROSITE" id="PS51030">
    <property type="entry name" value="NUCLEAR_REC_DBD_2"/>
    <property type="match status" value="1"/>
</dbReference>
<keyword evidence="3" id="KW-0862">Zinc</keyword>
<reference evidence="11" key="2">
    <citation type="submission" date="2020-10" db="UniProtKB">
        <authorList>
            <consortium name="WormBaseParasite"/>
        </authorList>
    </citation>
    <scope>IDENTIFICATION</scope>
</reference>
<dbReference type="InterPro" id="IPR013088">
    <property type="entry name" value="Znf_NHR/GATA"/>
</dbReference>
<reference evidence="10" key="1">
    <citation type="journal article" date="2013" name="Genetics">
        <title>The draft genome and transcriptome of Panagrellus redivivus are shaped by the harsh demands of a free-living lifestyle.</title>
        <authorList>
            <person name="Srinivasan J."/>
            <person name="Dillman A.R."/>
            <person name="Macchietto M.G."/>
            <person name="Heikkinen L."/>
            <person name="Lakso M."/>
            <person name="Fracchia K.M."/>
            <person name="Antoshechkin I."/>
            <person name="Mortazavi A."/>
            <person name="Wong G."/>
            <person name="Sternberg P.W."/>
        </authorList>
    </citation>
    <scope>NUCLEOTIDE SEQUENCE [LARGE SCALE GENOMIC DNA]</scope>
    <source>
        <strain evidence="10">MT8872</strain>
    </source>
</reference>
<dbReference type="SUPFAM" id="SSF48508">
    <property type="entry name" value="Nuclear receptor ligand-binding domain"/>
    <property type="match status" value="1"/>
</dbReference>
<keyword evidence="6" id="KW-0804">Transcription</keyword>
<name>A0A7E4VRT8_PANRE</name>
<evidence type="ECO:0000256" key="4">
    <source>
        <dbReference type="ARBA" id="ARBA00023015"/>
    </source>
</evidence>
<evidence type="ECO:0000256" key="7">
    <source>
        <dbReference type="ARBA" id="ARBA00023170"/>
    </source>
</evidence>
<dbReference type="GO" id="GO:0008270">
    <property type="term" value="F:zinc ion binding"/>
    <property type="evidence" value="ECO:0007669"/>
    <property type="project" value="UniProtKB-KW"/>
</dbReference>
<evidence type="ECO:0000256" key="2">
    <source>
        <dbReference type="ARBA" id="ARBA00022771"/>
    </source>
</evidence>
<dbReference type="Proteomes" id="UP000492821">
    <property type="component" value="Unassembled WGS sequence"/>
</dbReference>
<evidence type="ECO:0000256" key="6">
    <source>
        <dbReference type="ARBA" id="ARBA00023163"/>
    </source>
</evidence>
<keyword evidence="5" id="KW-0238">DNA-binding</keyword>
<dbReference type="AlphaFoldDB" id="A0A7E4VRT8"/>
<feature type="domain" description="Nuclear receptor" evidence="9">
    <location>
        <begin position="2"/>
        <end position="77"/>
    </location>
</feature>
<protein>
    <submittedName>
        <fullName evidence="11">Nuclear receptor domain-containing protein</fullName>
    </submittedName>
</protein>
<keyword evidence="8" id="KW-0539">Nucleus</keyword>
<organism evidence="10 11">
    <name type="scientific">Panagrellus redivivus</name>
    <name type="common">Microworm</name>
    <dbReference type="NCBI Taxonomy" id="6233"/>
    <lineage>
        <taxon>Eukaryota</taxon>
        <taxon>Metazoa</taxon>
        <taxon>Ecdysozoa</taxon>
        <taxon>Nematoda</taxon>
        <taxon>Chromadorea</taxon>
        <taxon>Rhabditida</taxon>
        <taxon>Tylenchina</taxon>
        <taxon>Panagrolaimomorpha</taxon>
        <taxon>Panagrolaimoidea</taxon>
        <taxon>Panagrolaimidae</taxon>
        <taxon>Panagrellus</taxon>
    </lineage>
</organism>
<dbReference type="GO" id="GO:0003700">
    <property type="term" value="F:DNA-binding transcription factor activity"/>
    <property type="evidence" value="ECO:0007669"/>
    <property type="project" value="InterPro"/>
</dbReference>
<dbReference type="PANTHER" id="PTHR46011:SF16">
    <property type="entry name" value="NUCLEAR HORMONE RECEPTOR FAMILY MEMBER NHR-66"/>
    <property type="match status" value="1"/>
</dbReference>
<evidence type="ECO:0000313" key="10">
    <source>
        <dbReference type="Proteomes" id="UP000492821"/>
    </source>
</evidence>
<keyword evidence="4" id="KW-0805">Transcription regulation</keyword>
<dbReference type="Gene3D" id="1.10.565.10">
    <property type="entry name" value="Retinoid X Receptor"/>
    <property type="match status" value="1"/>
</dbReference>
<dbReference type="Pfam" id="PF00105">
    <property type="entry name" value="zf-C4"/>
    <property type="match status" value="1"/>
</dbReference>
<evidence type="ECO:0000256" key="3">
    <source>
        <dbReference type="ARBA" id="ARBA00022833"/>
    </source>
</evidence>
<keyword evidence="2" id="KW-0863">Zinc-finger</keyword>
<evidence type="ECO:0000256" key="5">
    <source>
        <dbReference type="ARBA" id="ARBA00023125"/>
    </source>
</evidence>
<dbReference type="SMART" id="SM00399">
    <property type="entry name" value="ZnF_C4"/>
    <property type="match status" value="1"/>
</dbReference>
<keyword evidence="7" id="KW-0675">Receptor</keyword>
<accession>A0A7E4VRT8</accession>
<evidence type="ECO:0000256" key="1">
    <source>
        <dbReference type="ARBA" id="ARBA00022723"/>
    </source>
</evidence>